<evidence type="ECO:0000313" key="6">
    <source>
        <dbReference type="Proteomes" id="UP000030184"/>
    </source>
</evidence>
<sequence>MKLTRSRLKNLLFLAAIALLIIPQTRTPIQVFLNKGLALFGPSIEDTANLKHITDYNWRLKSINNEVLDFNTVQGKVVLINFWATWCPPCIAEMPSMKALYADYKDKIEFVFVSNEKPKTIKAFLTKNNYTFNVYTPLTKYPDVFNIKGIPRTFLIDAYGNIVIDKTGAANWNSDTVRHTIDSLLNAPNTL</sequence>
<dbReference type="OrthoDB" id="9815205at2"/>
<keyword evidence="6" id="KW-1185">Reference proteome</keyword>
<dbReference type="PANTHER" id="PTHR42852">
    <property type="entry name" value="THIOL:DISULFIDE INTERCHANGE PROTEIN DSBE"/>
    <property type="match status" value="1"/>
</dbReference>
<comment type="caution">
    <text evidence="3">The sequence shown here is derived from an EMBL/GenBank/DDBJ whole genome shotgun (WGS) entry which is preliminary data.</text>
</comment>
<evidence type="ECO:0000313" key="3">
    <source>
        <dbReference type="EMBL" id="GAL72532.1"/>
    </source>
</evidence>
<dbReference type="EMBL" id="BBNR01000022">
    <property type="protein sequence ID" value="GAL68592.1"/>
    <property type="molecule type" value="Genomic_DNA"/>
</dbReference>
<dbReference type="EMBL" id="BBNY01000070">
    <property type="protein sequence ID" value="GAL90179.1"/>
    <property type="molecule type" value="Genomic_DNA"/>
</dbReference>
<dbReference type="Proteomes" id="UP000029641">
    <property type="component" value="Unassembled WGS sequence"/>
</dbReference>
<evidence type="ECO:0000313" key="2">
    <source>
        <dbReference type="EMBL" id="GAL68592.1"/>
    </source>
</evidence>
<dbReference type="GO" id="GO:0016491">
    <property type="term" value="F:oxidoreductase activity"/>
    <property type="evidence" value="ECO:0007669"/>
    <property type="project" value="InterPro"/>
</dbReference>
<dbReference type="InterPro" id="IPR013766">
    <property type="entry name" value="Thioredoxin_domain"/>
</dbReference>
<dbReference type="RefSeq" id="WP_042245931.1">
    <property type="nucleotide sequence ID" value="NZ_BBNR01000022.1"/>
</dbReference>
<dbReference type="Gene3D" id="3.40.30.10">
    <property type="entry name" value="Glutaredoxin"/>
    <property type="match status" value="1"/>
</dbReference>
<dbReference type="PROSITE" id="PS51352">
    <property type="entry name" value="THIOREDOXIN_2"/>
    <property type="match status" value="1"/>
</dbReference>
<dbReference type="Proteomes" id="UP000029646">
    <property type="component" value="Unassembled WGS sequence"/>
</dbReference>
<dbReference type="CDD" id="cd02966">
    <property type="entry name" value="TlpA_like_family"/>
    <property type="match status" value="1"/>
</dbReference>
<dbReference type="PANTHER" id="PTHR42852:SF13">
    <property type="entry name" value="PROTEIN DIPZ"/>
    <property type="match status" value="1"/>
</dbReference>
<evidence type="ECO:0000313" key="5">
    <source>
        <dbReference type="Proteomes" id="UP000029646"/>
    </source>
</evidence>
<dbReference type="InterPro" id="IPR050553">
    <property type="entry name" value="Thioredoxin_ResA/DsbE_sf"/>
</dbReference>
<evidence type="ECO:0000313" key="4">
    <source>
        <dbReference type="EMBL" id="GAL90179.1"/>
    </source>
</evidence>
<dbReference type="Pfam" id="PF00578">
    <property type="entry name" value="AhpC-TSA"/>
    <property type="match status" value="1"/>
</dbReference>
<dbReference type="SUPFAM" id="SSF52833">
    <property type="entry name" value="Thioredoxin-like"/>
    <property type="match status" value="1"/>
</dbReference>
<protein>
    <submittedName>
        <fullName evidence="3">Thioredoxin</fullName>
    </submittedName>
</protein>
<dbReference type="GO" id="GO:0016209">
    <property type="term" value="F:antioxidant activity"/>
    <property type="evidence" value="ECO:0007669"/>
    <property type="project" value="InterPro"/>
</dbReference>
<proteinExistence type="predicted"/>
<dbReference type="EMBL" id="BBNS01000026">
    <property type="protein sequence ID" value="GAL72532.1"/>
    <property type="molecule type" value="Genomic_DNA"/>
</dbReference>
<organism evidence="3 5">
    <name type="scientific">Jejuia pallidilutea</name>
    <dbReference type="NCBI Taxonomy" id="504487"/>
    <lineage>
        <taxon>Bacteria</taxon>
        <taxon>Pseudomonadati</taxon>
        <taxon>Bacteroidota</taxon>
        <taxon>Flavobacteriia</taxon>
        <taxon>Flavobacteriales</taxon>
        <taxon>Flavobacteriaceae</taxon>
        <taxon>Jejuia</taxon>
    </lineage>
</organism>
<gene>
    <name evidence="2" type="ORF">JCM19301_34</name>
    <name evidence="3" type="ORF">JCM19302_2254</name>
    <name evidence="4" type="ORF">JCM19538_646</name>
</gene>
<feature type="domain" description="Thioredoxin" evidence="1">
    <location>
        <begin position="42"/>
        <end position="186"/>
    </location>
</feature>
<dbReference type="eggNOG" id="COG0526">
    <property type="taxonomic scope" value="Bacteria"/>
</dbReference>
<dbReference type="InterPro" id="IPR036249">
    <property type="entry name" value="Thioredoxin-like_sf"/>
</dbReference>
<name>A0A090WYV9_9FLAO</name>
<evidence type="ECO:0000259" key="1">
    <source>
        <dbReference type="PROSITE" id="PS51352"/>
    </source>
</evidence>
<reference evidence="6" key="1">
    <citation type="journal article" date="2014" name="Genome Announc.">
        <title>Draft Genome Sequence of Marine Flavobacterium Jejuia pallidilutea Strain 11shimoA1 and Pigmentation Mutants.</title>
        <authorList>
            <person name="Takatani N."/>
            <person name="Nakanishi M."/>
            <person name="Meirelles P."/>
            <person name="Mino S."/>
            <person name="Suda W."/>
            <person name="Oshima K."/>
            <person name="Hattori M."/>
            <person name="Ohkuma M."/>
            <person name="Hosokawa M."/>
            <person name="Miyashita K."/>
            <person name="Thompson F.L."/>
            <person name="Niwa A."/>
            <person name="Sawabe T."/>
            <person name="Sawabe T."/>
        </authorList>
    </citation>
    <scope>NUCLEOTIDE SEQUENCE [LARGE SCALE GENOMIC DNA]</scope>
    <source>
        <strain evidence="6">JCM 19538</strain>
    </source>
</reference>
<dbReference type="STRING" id="504487.JCM19538_646"/>
<dbReference type="Proteomes" id="UP000030184">
    <property type="component" value="Unassembled WGS sequence"/>
</dbReference>
<accession>A0A090WYV9</accession>
<dbReference type="InterPro" id="IPR000866">
    <property type="entry name" value="AhpC/TSA"/>
</dbReference>
<dbReference type="AlphaFoldDB" id="A0A090WYV9"/>